<dbReference type="AlphaFoldDB" id="A0AAW6GVP1"/>
<name>A0AAW6GVP1_BACUN</name>
<gene>
    <name evidence="1" type="ORF">POZ24_20630</name>
</gene>
<dbReference type="EMBL" id="JAQNSG010000040">
    <property type="protein sequence ID" value="MDC1882394.1"/>
    <property type="molecule type" value="Genomic_DNA"/>
</dbReference>
<evidence type="ECO:0000313" key="2">
    <source>
        <dbReference type="Proteomes" id="UP001213309"/>
    </source>
</evidence>
<organism evidence="1 2">
    <name type="scientific">Bacteroides uniformis</name>
    <dbReference type="NCBI Taxonomy" id="820"/>
    <lineage>
        <taxon>Bacteria</taxon>
        <taxon>Pseudomonadati</taxon>
        <taxon>Bacteroidota</taxon>
        <taxon>Bacteroidia</taxon>
        <taxon>Bacteroidales</taxon>
        <taxon>Bacteroidaceae</taxon>
        <taxon>Bacteroides</taxon>
    </lineage>
</organism>
<dbReference type="Proteomes" id="UP001213309">
    <property type="component" value="Unassembled WGS sequence"/>
</dbReference>
<reference evidence="1" key="1">
    <citation type="submission" date="2022-10" db="EMBL/GenBank/DDBJ databases">
        <title>Human gut microbiome strain richness.</title>
        <authorList>
            <person name="Chen-Liaw A."/>
        </authorList>
    </citation>
    <scope>NUCLEOTIDE SEQUENCE</scope>
    <source>
        <strain evidence="1">1001713st2_A4_1001713B170214_170313</strain>
    </source>
</reference>
<dbReference type="RefSeq" id="WP_255420223.1">
    <property type="nucleotide sequence ID" value="NZ_BQNO01000001.1"/>
</dbReference>
<comment type="caution">
    <text evidence="1">The sequence shown here is derived from an EMBL/GenBank/DDBJ whole genome shotgun (WGS) entry which is preliminary data.</text>
</comment>
<evidence type="ECO:0000313" key="1">
    <source>
        <dbReference type="EMBL" id="MDC1882394.1"/>
    </source>
</evidence>
<proteinExistence type="predicted"/>
<sequence length="42" mass="4837">MAKKKKEKETIKEAEVTASEKEFNKLLMGMSIPKTNIKKKKV</sequence>
<protein>
    <submittedName>
        <fullName evidence="1">Uncharacterized protein</fullName>
    </submittedName>
</protein>
<accession>A0AAW6GVP1</accession>